<dbReference type="SMART" id="SM00700">
    <property type="entry name" value="JHBP"/>
    <property type="match status" value="1"/>
</dbReference>
<accession>A0A7G3AQZ3</accession>
<sequence length="457" mass="51269">MGERMKKICALLLVSCLLICQQINCEDTEDEKETETSTPVTGDNAKVAESRLSATIFAMVEHYKQPDPIGLPGAPVPDPMKIPPIKKTLTMTTLQMENILAYGLSKFRIKFVNVDLKEMKVFAGVQVDKMTLVGNYTLHSLFSRSSGPFTVVLKDVFTVGNVTLGVERDGKMRTQDIQMDSTFADMSMDFQNLGFMGAVFQSVVNSAPNLVFDAMKPFMLKEAYEKITTEVDSHLDKAIGDNVLPNSIAPLDMAIAEGRKKIRQLGYDPFKVRDYNHTVGMFSMEMTRTWIVGVSSFYRVGNITVSMVNNTVTIKTQVGTQQIKGSTQWELSVGNGMISRTGRAQFTVEHIKMTTAMSQSLDVRNRPVIKDLQIELGNIQVRTEGAGTLDYLIEFAVNILPNLLRYQIMDAIENPAKTRIQEELNKIDVEKFIRQKLPEFEKMGLKMDFDFNFPTAD</sequence>
<feature type="signal peptide" evidence="1">
    <location>
        <begin position="1"/>
        <end position="25"/>
    </location>
</feature>
<dbReference type="EMBL" id="GITU01005013">
    <property type="protein sequence ID" value="MBC1173716.1"/>
    <property type="molecule type" value="Transcribed_RNA"/>
</dbReference>
<dbReference type="AlphaFoldDB" id="A0A7G3AQZ3"/>
<dbReference type="Pfam" id="PF06585">
    <property type="entry name" value="JHBP"/>
    <property type="match status" value="1"/>
</dbReference>
<dbReference type="Pfam" id="PF16984">
    <property type="entry name" value="Grp7_allergen"/>
    <property type="match status" value="1"/>
</dbReference>
<proteinExistence type="predicted"/>
<dbReference type="PANTHER" id="PTHR11008:SF13">
    <property type="entry name" value="FI04421P"/>
    <property type="match status" value="1"/>
</dbReference>
<dbReference type="InterPro" id="IPR020234">
    <property type="entry name" value="Mite_allergen_group-7"/>
</dbReference>
<dbReference type="InterPro" id="IPR038602">
    <property type="entry name" value="Mite_allergen_7_sf"/>
</dbReference>
<dbReference type="VEuPathDB" id="VectorBase:LLONM1_010692"/>
<name>A0A7G3AQZ3_LUTLO</name>
<dbReference type="InterPro" id="IPR038606">
    <property type="entry name" value="To_sf"/>
</dbReference>
<organism evidence="2">
    <name type="scientific">Lutzomyia longipalpis</name>
    <name type="common">Sand fly</name>
    <dbReference type="NCBI Taxonomy" id="7200"/>
    <lineage>
        <taxon>Eukaryota</taxon>
        <taxon>Metazoa</taxon>
        <taxon>Ecdysozoa</taxon>
        <taxon>Arthropoda</taxon>
        <taxon>Hexapoda</taxon>
        <taxon>Insecta</taxon>
        <taxon>Pterygota</taxon>
        <taxon>Neoptera</taxon>
        <taxon>Endopterygota</taxon>
        <taxon>Diptera</taxon>
        <taxon>Nematocera</taxon>
        <taxon>Psychodoidea</taxon>
        <taxon>Psychodidae</taxon>
        <taxon>Lutzomyia</taxon>
        <taxon>Lutzomyia</taxon>
    </lineage>
</organism>
<reference evidence="2" key="1">
    <citation type="journal article" date="2020" name="BMC">
        <title>Leishmania infection induces a limited differential gene expression in the sand fly midgut.</title>
        <authorList>
            <person name="Coutinho-Abreu I.V."/>
            <person name="Serafim T.D."/>
            <person name="Meneses C."/>
            <person name="Kamhawi S."/>
            <person name="Oliveira F."/>
            <person name="Valenzuela J.G."/>
        </authorList>
    </citation>
    <scope>NUCLEOTIDE SEQUENCE</scope>
    <source>
        <strain evidence="2">Jacobina</strain>
        <tissue evidence="2">Midgut</tissue>
    </source>
</reference>
<dbReference type="Gene3D" id="3.15.10.50">
    <property type="match status" value="1"/>
</dbReference>
<evidence type="ECO:0000313" key="2">
    <source>
        <dbReference type="EMBL" id="MBC1173716.1"/>
    </source>
</evidence>
<dbReference type="Gene3D" id="3.15.10.30">
    <property type="entry name" value="Haemolymph juvenile hormone binding protein"/>
    <property type="match status" value="1"/>
</dbReference>
<feature type="chain" id="PRO_5028983065" evidence="1">
    <location>
        <begin position="26"/>
        <end position="457"/>
    </location>
</feature>
<protein>
    <submittedName>
        <fullName evidence="2">Putative juvenile hormone binding protein in insects</fullName>
    </submittedName>
</protein>
<keyword evidence="1" id="KW-0732">Signal</keyword>
<dbReference type="InterPro" id="IPR010562">
    <property type="entry name" value="Haemolymph_juvenile_hormone-bd"/>
</dbReference>
<dbReference type="PANTHER" id="PTHR11008">
    <property type="entry name" value="PROTEIN TAKEOUT-LIKE PROTEIN"/>
    <property type="match status" value="1"/>
</dbReference>
<evidence type="ECO:0000256" key="1">
    <source>
        <dbReference type="SAM" id="SignalP"/>
    </source>
</evidence>